<keyword evidence="5" id="KW-1133">Transmembrane helix</keyword>
<evidence type="ECO:0000256" key="2">
    <source>
        <dbReference type="ARBA" id="ARBA00022525"/>
    </source>
</evidence>
<dbReference type="OrthoDB" id="134475at2"/>
<dbReference type="InterPro" id="IPR013783">
    <property type="entry name" value="Ig-like_fold"/>
</dbReference>
<dbReference type="GO" id="GO:0005975">
    <property type="term" value="P:carbohydrate metabolic process"/>
    <property type="evidence" value="ECO:0007669"/>
    <property type="project" value="UniProtKB-ARBA"/>
</dbReference>
<dbReference type="eggNOG" id="COG4932">
    <property type="taxonomic scope" value="Bacteria"/>
</dbReference>
<dbReference type="eggNOG" id="COG5492">
    <property type="taxonomic scope" value="Bacteria"/>
</dbReference>
<keyword evidence="2" id="KW-0964">Secreted</keyword>
<dbReference type="RefSeq" id="WP_152571221.1">
    <property type="nucleotide sequence ID" value="NZ_JGZU01000007.1"/>
</dbReference>
<keyword evidence="8" id="KW-1185">Reference proteome</keyword>
<proteinExistence type="inferred from homology"/>
<dbReference type="InterPro" id="IPR008964">
    <property type="entry name" value="Invasin/intimin_cell_adhesion"/>
</dbReference>
<comment type="similarity">
    <text evidence="1">Belongs to the serine-aspartate repeat-containing protein (SDr) family.</text>
</comment>
<evidence type="ECO:0000256" key="1">
    <source>
        <dbReference type="ARBA" id="ARBA00007257"/>
    </source>
</evidence>
<dbReference type="PANTHER" id="PTHR36108:SF13">
    <property type="entry name" value="COLOSSIN-B-RELATED"/>
    <property type="match status" value="1"/>
</dbReference>
<gene>
    <name evidence="7" type="ORF">BITS_1271</name>
</gene>
<dbReference type="Proteomes" id="UP000029080">
    <property type="component" value="Unassembled WGS sequence"/>
</dbReference>
<dbReference type="Pfam" id="PF17802">
    <property type="entry name" value="SpaA"/>
    <property type="match status" value="3"/>
</dbReference>
<dbReference type="PANTHER" id="PTHR36108">
    <property type="entry name" value="COLOSSIN-B-RELATED"/>
    <property type="match status" value="1"/>
</dbReference>
<accession>A0A087EFN1</accession>
<feature type="domain" description="BIG2" evidence="6">
    <location>
        <begin position="701"/>
        <end position="783"/>
    </location>
</feature>
<evidence type="ECO:0000256" key="3">
    <source>
        <dbReference type="ARBA" id="ARBA00022729"/>
    </source>
</evidence>
<evidence type="ECO:0000313" key="8">
    <source>
        <dbReference type="Proteomes" id="UP000029080"/>
    </source>
</evidence>
<evidence type="ECO:0000259" key="6">
    <source>
        <dbReference type="SMART" id="SM00635"/>
    </source>
</evidence>
<keyword evidence="5" id="KW-0472">Membrane</keyword>
<evidence type="ECO:0000256" key="5">
    <source>
        <dbReference type="SAM" id="Phobius"/>
    </source>
</evidence>
<feature type="transmembrane region" description="Helical" evidence="5">
    <location>
        <begin position="1357"/>
        <end position="1378"/>
    </location>
</feature>
<keyword evidence="5" id="KW-0812">Transmembrane</keyword>
<dbReference type="Gene3D" id="2.60.40.10">
    <property type="entry name" value="Immunoglobulins"/>
    <property type="match status" value="4"/>
</dbReference>
<organism evidence="7 8">
    <name type="scientific">Bifidobacterium tsurumiense</name>
    <dbReference type="NCBI Taxonomy" id="356829"/>
    <lineage>
        <taxon>Bacteria</taxon>
        <taxon>Bacillati</taxon>
        <taxon>Actinomycetota</taxon>
        <taxon>Actinomycetes</taxon>
        <taxon>Bifidobacteriales</taxon>
        <taxon>Bifidobacteriaceae</taxon>
        <taxon>Bifidobacterium</taxon>
    </lineage>
</organism>
<evidence type="ECO:0000256" key="4">
    <source>
        <dbReference type="SAM" id="MobiDB-lite"/>
    </source>
</evidence>
<dbReference type="SUPFAM" id="SSF49373">
    <property type="entry name" value="Invasin/intimin cell-adhesion fragments"/>
    <property type="match status" value="2"/>
</dbReference>
<comment type="caution">
    <text evidence="7">The sequence shown here is derived from an EMBL/GenBank/DDBJ whole genome shotgun (WGS) entry which is preliminary data.</text>
</comment>
<dbReference type="STRING" id="356829.BITS_1271"/>
<feature type="region of interest" description="Disordered" evidence="4">
    <location>
        <begin position="1192"/>
        <end position="1212"/>
    </location>
</feature>
<dbReference type="SMART" id="SM00635">
    <property type="entry name" value="BID_2"/>
    <property type="match status" value="2"/>
</dbReference>
<dbReference type="Gene3D" id="2.60.40.1080">
    <property type="match status" value="2"/>
</dbReference>
<dbReference type="EMBL" id="JGZU01000007">
    <property type="protein sequence ID" value="KFJ06582.1"/>
    <property type="molecule type" value="Genomic_DNA"/>
</dbReference>
<keyword evidence="3" id="KW-0732">Signal</keyword>
<protein>
    <submittedName>
        <fullName evidence="7">Putative surface-anchored fimbrial subunit</fullName>
    </submittedName>
</protein>
<name>A0A087EFN1_9BIFI</name>
<feature type="compositionally biased region" description="Polar residues" evidence="4">
    <location>
        <begin position="1200"/>
        <end position="1210"/>
    </location>
</feature>
<feature type="domain" description="BIG2" evidence="6">
    <location>
        <begin position="615"/>
        <end position="691"/>
    </location>
</feature>
<sequence>MSNADPGVATWVKGDMYIGSKPSNTANLNGANAPVGSYAVEAEGLTLVNGKLAMNPLKESWGGNGFRFGIVGFGAQFRPTPGSTALAVNGDESASAIDSMTTGGVTGDVGAWTHGAFTEGYGAKLSGNATNWETNARHKSVVHTKTDWDSSNSISWNQTNVLDNVNGKDYSDFGTYVNNLSNTLSLQQANGTVTYDTAPADSNYVRYKYNANSSNISYGFKFDASGKRSEKRITFTGDGTSALQVFKLKTSELQYIQSDDGTYQTNKNNPDDVNRGIVFDFENIPDNASVVVNVGGINDDGSGGSNVSFNNGWRFWWNGVEIGGGYSDKASTEQQRLYGVASQKVLWNFYDANVSIRGGIALEGNDAGGDGKVSYDDPSAAMLGSIVVRTGDFDDHVTTNGRVYVNGDFMMNNPTAARNTRFNEGATASVIDMDQERHNFPWNGQASSECSTISWQKVSSDDTTQLLPGSEWGIYTAQEDAQNATNALLIITDKSNNYGSGAGVFQTQNLAPNATYYLKELKAPDGYVKSDTIFTVVTSHTGDATNTVSVGAAGVVEDGKIANTPEGGSFSWSKAADDTNTLLDGSSWTLMNVATKESWIVDDSSTKVARVDIQDVRGSAIEETVIEQYSTVQLKAQVFADDNSAISQDVTWKSSDGSVASVSSDGLVTAIGSGSTVISACSVASRNTVCDTVLVTVNAKPANSLTVSRQGDTQAWSGTLELNTGDSADFTAVVEPSDIAVSWVSANTDIATVNASGHIVGVAEGQTTITAIAGDKQVSVPVVVSDTRFTTVYFKGDTLRAWMADSHISGAFSAADVVVRYSATNSGRDAWKQWPQSASLQEFCSDEWYSVKVPTEQKHMNIVLYNGQDVNNKSNYYMGSNGTTPFIVDAGAKNYTITDYQTYGEGVPTCSTSTARVAAYRMAGNQSYAQANENAARRLGTAASDSRTAASMTSSAAFISSVSSESNGIGTVQLISEKAMAGVAGCDADGHLCDNDSRLGIISVSKMADGTYILKEKEPPSGYTISQYVYRVVITSGKVVEWGWGESDDGPFKQCADDGTSICRTVTVSEEVGIIGRIYNQPTTAQWRKTDSITALALAGSSWRIANAGDGNTVAGSNVWCVRDNADSGSAVNNCNAKGNGTILADADPAEGSIGVRSLPAGDYTLTEADAPLGYVLDGTTYTLTVGVDGSSEVKRTDDSSPVTDSTIANDESRGSATWKKVDAQNTGKVLGGSSWTVRYTRTIGSQTVNKVYVVSDNESSDAGKPYACTPSEPDADHAEGVLCDTNARAGYFLIDNLEWGTYTLEERSAPQGYELNDKDKPSKSIGVIDGTFQRDIDLGTIADSQKNYFLPNTGRWGGVVTFVILGLIALLAGAAVVQRNRLPQSPQQLQ</sequence>
<reference evidence="7 8" key="1">
    <citation type="submission" date="2014-03" db="EMBL/GenBank/DDBJ databases">
        <title>Genomics of Bifidobacteria.</title>
        <authorList>
            <person name="Ventura M."/>
            <person name="Milani C."/>
            <person name="Lugli G.A."/>
        </authorList>
    </citation>
    <scope>NUCLEOTIDE SEQUENCE [LARGE SCALE GENOMIC DNA]</scope>
    <source>
        <strain evidence="7 8">JCM 13495</strain>
    </source>
</reference>
<dbReference type="InterPro" id="IPR003343">
    <property type="entry name" value="Big_2"/>
</dbReference>
<dbReference type="Pfam" id="PF02368">
    <property type="entry name" value="Big_2"/>
    <property type="match status" value="2"/>
</dbReference>
<dbReference type="InterPro" id="IPR041033">
    <property type="entry name" value="SpaA_PFL_dom_1"/>
</dbReference>
<evidence type="ECO:0000313" key="7">
    <source>
        <dbReference type="EMBL" id="KFJ06582.1"/>
    </source>
</evidence>